<reference evidence="2" key="1">
    <citation type="submission" date="2020-10" db="EMBL/GenBank/DDBJ databases">
        <title>Unveiling of a novel bifunctional photoreceptor, Dualchrome1, isolated from a cosmopolitan green alga.</title>
        <authorList>
            <person name="Suzuki S."/>
            <person name="Kawachi M."/>
        </authorList>
    </citation>
    <scope>NUCLEOTIDE SEQUENCE</scope>
    <source>
        <strain evidence="2">NIES 2893</strain>
    </source>
</reference>
<dbReference type="AlphaFoldDB" id="A0A830I2Z0"/>
<feature type="region of interest" description="Disordered" evidence="1">
    <location>
        <begin position="70"/>
        <end position="119"/>
    </location>
</feature>
<dbReference type="EMBL" id="BNJQ01000041">
    <property type="protein sequence ID" value="GHP12390.1"/>
    <property type="molecule type" value="Genomic_DNA"/>
</dbReference>
<gene>
    <name evidence="2" type="ORF">PPROV_001111800</name>
</gene>
<sequence length="184" mass="20041">MLLLLRMSTSTSTSLSRWRVRVLHWPRLVLLKVFVLVFVSFSYVVLSAEARSRALPDWESKYNSSIQRASTEEPVLWNNQPNEPPTPAYPDAPPQPPTPDRPAYPPPPSPPPPPPTLPPGLAALKKRYAVADDDGCGAANALSRLCAGTPGLVAGLSARRKSFGHCGRRIRASGKACVHARGFR</sequence>
<protein>
    <submittedName>
        <fullName evidence="2">Uncharacterized protein</fullName>
    </submittedName>
</protein>
<proteinExistence type="predicted"/>
<dbReference type="Proteomes" id="UP000660262">
    <property type="component" value="Unassembled WGS sequence"/>
</dbReference>
<keyword evidence="3" id="KW-1185">Reference proteome</keyword>
<evidence type="ECO:0000256" key="1">
    <source>
        <dbReference type="SAM" id="MobiDB-lite"/>
    </source>
</evidence>
<comment type="caution">
    <text evidence="2">The sequence shown here is derived from an EMBL/GenBank/DDBJ whole genome shotgun (WGS) entry which is preliminary data.</text>
</comment>
<name>A0A830I2Z0_9CHLO</name>
<accession>A0A830I2Z0</accession>
<feature type="compositionally biased region" description="Pro residues" evidence="1">
    <location>
        <begin position="82"/>
        <end position="118"/>
    </location>
</feature>
<evidence type="ECO:0000313" key="2">
    <source>
        <dbReference type="EMBL" id="GHP12390.1"/>
    </source>
</evidence>
<organism evidence="2 3">
    <name type="scientific">Pycnococcus provasolii</name>
    <dbReference type="NCBI Taxonomy" id="41880"/>
    <lineage>
        <taxon>Eukaryota</taxon>
        <taxon>Viridiplantae</taxon>
        <taxon>Chlorophyta</taxon>
        <taxon>Pseudoscourfieldiophyceae</taxon>
        <taxon>Pseudoscourfieldiales</taxon>
        <taxon>Pycnococcaceae</taxon>
        <taxon>Pycnococcus</taxon>
    </lineage>
</organism>
<evidence type="ECO:0000313" key="3">
    <source>
        <dbReference type="Proteomes" id="UP000660262"/>
    </source>
</evidence>